<evidence type="ECO:0000313" key="7">
    <source>
        <dbReference type="EMBL" id="BAM07056.1"/>
    </source>
</evidence>
<dbReference type="KEGG" id="lfc:LFE_1373"/>
<keyword evidence="4 6" id="KW-1133">Transmembrane helix</keyword>
<feature type="transmembrane region" description="Helical" evidence="6">
    <location>
        <begin position="52"/>
        <end position="78"/>
    </location>
</feature>
<evidence type="ECO:0000256" key="6">
    <source>
        <dbReference type="SAM" id="Phobius"/>
    </source>
</evidence>
<dbReference type="Pfam" id="PF03739">
    <property type="entry name" value="LptF_LptG"/>
    <property type="match status" value="1"/>
</dbReference>
<sequence>MSILSRYIFRELIPPFIIGLFILVILILTQQTLLIMNLLVNKGLSPGTVARLILAIFPQFLTMIIPVSVLAASTAVFHRLASDGEIIAIKASGIGISRLIPPLALFALIGFALSLGMSLKAMETQGMSLQDMLLTVLQKKLSLGIKPQSFNNFMNKFVIYVDRMPTFSRMNGIFIYEKPVGKNDAGSVIIAKEGHLENEINPPGLRLKLTSGTLYREGTYQQFVRFDSYDLTILGSIPKGESRHILSISELQKKIRESKTPKSDDLRQLEDRYKNYTYPFSCIIFAFMGIPFGIYAKRSGKLSGFVFATTSVIVFYMLNTIDDLLVARKLLPPLLASLIPDLVLGSVMVFLLILVFREIEIPQMTLPKFRFRKKASA</sequence>
<evidence type="ECO:0000256" key="1">
    <source>
        <dbReference type="ARBA" id="ARBA00004651"/>
    </source>
</evidence>
<name>I0IP57_LEPFC</name>
<dbReference type="eggNOG" id="COG0795">
    <property type="taxonomic scope" value="Bacteria"/>
</dbReference>
<reference evidence="7 8" key="1">
    <citation type="journal article" date="2012" name="J. Bacteriol.">
        <title>Complete Genome Sequence of Leptospirillum ferrooxidans Strain C2-3, Isolated from a Fresh Volcanic Ash Deposit on the Island of Miyake, Japan.</title>
        <authorList>
            <person name="Fujimura R."/>
            <person name="Sato Y."/>
            <person name="Nishizawa T."/>
            <person name="Oshima K."/>
            <person name="Kim S.-W."/>
            <person name="Hattori M."/>
            <person name="Kamijo T."/>
            <person name="Ohta H."/>
        </authorList>
    </citation>
    <scope>NUCLEOTIDE SEQUENCE [LARGE SCALE GENOMIC DNA]</scope>
    <source>
        <strain evidence="7 8">C2-3</strain>
    </source>
</reference>
<keyword evidence="3 6" id="KW-0812">Transmembrane</keyword>
<feature type="transmembrane region" description="Helical" evidence="6">
    <location>
        <begin position="99"/>
        <end position="119"/>
    </location>
</feature>
<feature type="transmembrane region" description="Helical" evidence="6">
    <location>
        <begin position="333"/>
        <end position="356"/>
    </location>
</feature>
<protein>
    <submittedName>
        <fullName evidence="7">Putative permease, YjgP/YjgQ family</fullName>
    </submittedName>
</protein>
<keyword evidence="2" id="KW-1003">Cell membrane</keyword>
<dbReference type="PATRIC" id="fig|1162668.3.peg.1626"/>
<dbReference type="InterPro" id="IPR005495">
    <property type="entry name" value="LptG/LptF_permease"/>
</dbReference>
<dbReference type="HOGENOM" id="CLU_028799_3_0_0"/>
<dbReference type="OrthoDB" id="9792188at2"/>
<feature type="transmembrane region" description="Helical" evidence="6">
    <location>
        <begin position="276"/>
        <end position="295"/>
    </location>
</feature>
<dbReference type="RefSeq" id="WP_014449544.1">
    <property type="nucleotide sequence ID" value="NC_017094.1"/>
</dbReference>
<dbReference type="STRING" id="1162668.LFE_1373"/>
<evidence type="ECO:0000256" key="5">
    <source>
        <dbReference type="ARBA" id="ARBA00023136"/>
    </source>
</evidence>
<gene>
    <name evidence="7" type="ordered locus">LFE_1373</name>
</gene>
<keyword evidence="8" id="KW-1185">Reference proteome</keyword>
<accession>I0IP57</accession>
<reference evidence="8" key="2">
    <citation type="submission" date="2012-03" db="EMBL/GenBank/DDBJ databases">
        <title>The complete genome sequence of the pioneer microbe on fresh volcanic deposit, Leptospirillum ferrooxidans strain C2-3.</title>
        <authorList>
            <person name="Fujimura R."/>
            <person name="Sato Y."/>
            <person name="Nishizawa T."/>
            <person name="Nanba K."/>
            <person name="Oshima K."/>
            <person name="Hattori M."/>
            <person name="Kamijo T."/>
            <person name="Ohta H."/>
        </authorList>
    </citation>
    <scope>NUCLEOTIDE SEQUENCE [LARGE SCALE GENOMIC DNA]</scope>
    <source>
        <strain evidence="8">C2-3</strain>
    </source>
</reference>
<evidence type="ECO:0000256" key="4">
    <source>
        <dbReference type="ARBA" id="ARBA00022989"/>
    </source>
</evidence>
<organism evidence="7 8">
    <name type="scientific">Leptospirillum ferrooxidans (strain C2-3)</name>
    <dbReference type="NCBI Taxonomy" id="1162668"/>
    <lineage>
        <taxon>Bacteria</taxon>
        <taxon>Pseudomonadati</taxon>
        <taxon>Nitrospirota</taxon>
        <taxon>Nitrospiria</taxon>
        <taxon>Nitrospirales</taxon>
        <taxon>Nitrospiraceae</taxon>
        <taxon>Leptospirillum</taxon>
    </lineage>
</organism>
<feature type="transmembrane region" description="Helical" evidence="6">
    <location>
        <begin position="302"/>
        <end position="321"/>
    </location>
</feature>
<dbReference type="PANTHER" id="PTHR33529">
    <property type="entry name" value="SLR0882 PROTEIN-RELATED"/>
    <property type="match status" value="1"/>
</dbReference>
<evidence type="ECO:0000256" key="3">
    <source>
        <dbReference type="ARBA" id="ARBA00022692"/>
    </source>
</evidence>
<dbReference type="GO" id="GO:0043190">
    <property type="term" value="C:ATP-binding cassette (ABC) transporter complex"/>
    <property type="evidence" value="ECO:0007669"/>
    <property type="project" value="TreeGrafter"/>
</dbReference>
<dbReference type="PANTHER" id="PTHR33529:SF6">
    <property type="entry name" value="YJGP_YJGQ FAMILY PERMEASE"/>
    <property type="match status" value="1"/>
</dbReference>
<proteinExistence type="predicted"/>
<feature type="transmembrane region" description="Helical" evidence="6">
    <location>
        <begin position="12"/>
        <end position="40"/>
    </location>
</feature>
<dbReference type="Proteomes" id="UP000007382">
    <property type="component" value="Chromosome"/>
</dbReference>
<evidence type="ECO:0000313" key="8">
    <source>
        <dbReference type="Proteomes" id="UP000007382"/>
    </source>
</evidence>
<dbReference type="AlphaFoldDB" id="I0IP57"/>
<keyword evidence="5 6" id="KW-0472">Membrane</keyword>
<dbReference type="EMBL" id="AP012342">
    <property type="protein sequence ID" value="BAM07056.1"/>
    <property type="molecule type" value="Genomic_DNA"/>
</dbReference>
<evidence type="ECO:0000256" key="2">
    <source>
        <dbReference type="ARBA" id="ARBA00022475"/>
    </source>
</evidence>
<dbReference type="GO" id="GO:0015920">
    <property type="term" value="P:lipopolysaccharide transport"/>
    <property type="evidence" value="ECO:0007669"/>
    <property type="project" value="TreeGrafter"/>
</dbReference>
<comment type="subcellular location">
    <subcellularLocation>
        <location evidence="1">Cell membrane</location>
        <topology evidence="1">Multi-pass membrane protein</topology>
    </subcellularLocation>
</comment>